<name>A0A430VKR5_THESC</name>
<dbReference type="AlphaFoldDB" id="A0A430VKR5"/>
<dbReference type="EMBL" id="PEMW01000338">
    <property type="protein sequence ID" value="RTI52062.1"/>
    <property type="molecule type" value="Genomic_DNA"/>
</dbReference>
<comment type="caution">
    <text evidence="1">The sequence shown here is derived from an EMBL/GenBank/DDBJ whole genome shotgun (WGS) entry which is preliminary data.</text>
</comment>
<dbReference type="Proteomes" id="UP000287467">
    <property type="component" value="Unassembled WGS sequence"/>
</dbReference>
<protein>
    <submittedName>
        <fullName evidence="1">Transposase</fullName>
    </submittedName>
</protein>
<evidence type="ECO:0000313" key="2">
    <source>
        <dbReference type="Proteomes" id="UP000287467"/>
    </source>
</evidence>
<feature type="non-terminal residue" evidence="1">
    <location>
        <position position="51"/>
    </location>
</feature>
<sequence length="51" mass="5383">MLSRIIAAFCIIDDALQALGYKDDPQAKTPASAILTLAILAAMELGGKHNK</sequence>
<organism evidence="1 2">
    <name type="scientific">Thermus scotoductus</name>
    <dbReference type="NCBI Taxonomy" id="37636"/>
    <lineage>
        <taxon>Bacteria</taxon>
        <taxon>Thermotogati</taxon>
        <taxon>Deinococcota</taxon>
        <taxon>Deinococci</taxon>
        <taxon>Thermales</taxon>
        <taxon>Thermaceae</taxon>
        <taxon>Thermus</taxon>
    </lineage>
</organism>
<reference evidence="1 2" key="1">
    <citation type="journal article" date="2019" name="Extremophiles">
        <title>Biogeography of thermophiles and predominance of Thermus scotoductus in domestic water heaters.</title>
        <authorList>
            <person name="Wilpiszeski R.L."/>
            <person name="Zhang Z."/>
            <person name="House C.H."/>
        </authorList>
    </citation>
    <scope>NUCLEOTIDE SEQUENCE [LARGE SCALE GENOMIC DNA]</scope>
    <source>
        <strain evidence="1 2">1_S1</strain>
    </source>
</reference>
<evidence type="ECO:0000313" key="1">
    <source>
        <dbReference type="EMBL" id="RTI52062.1"/>
    </source>
</evidence>
<gene>
    <name evidence="1" type="ORF">CSW14_09465</name>
</gene>
<accession>A0A430VKR5</accession>
<proteinExistence type="predicted"/>